<dbReference type="PRINTS" id="PR01463">
    <property type="entry name" value="EAGCHANLFMLY"/>
</dbReference>
<evidence type="ECO:0000256" key="16">
    <source>
        <dbReference type="ARBA" id="ARBA00023303"/>
    </source>
</evidence>
<dbReference type="InterPro" id="IPR000595">
    <property type="entry name" value="cNMP-bd_dom"/>
</dbReference>
<dbReference type="Pfam" id="PF00520">
    <property type="entry name" value="Ion_trans"/>
    <property type="match status" value="1"/>
</dbReference>
<evidence type="ECO:0000256" key="10">
    <source>
        <dbReference type="ARBA" id="ARBA00023053"/>
    </source>
</evidence>
<protein>
    <submittedName>
        <fullName evidence="21">Cyclic nucleotide gated channel 1</fullName>
    </submittedName>
</protein>
<dbReference type="SUPFAM" id="SSF51206">
    <property type="entry name" value="cAMP-binding domain-like"/>
    <property type="match status" value="1"/>
</dbReference>
<comment type="subcellular location">
    <subcellularLocation>
        <location evidence="1">Cell membrane</location>
        <topology evidence="1">Multi-pass membrane protein</topology>
    </subcellularLocation>
</comment>
<dbReference type="GO" id="GO:0005272">
    <property type="term" value="F:sodium channel activity"/>
    <property type="evidence" value="ECO:0007669"/>
    <property type="project" value="UniProtKB-KW"/>
</dbReference>
<sequence>MSGDKINSNLIPHNRWNQFRSRFLQLGSHNSTSKIASMTDVGFYCSNEKLTQKRLSDTTGANNLDLNTDEKDSQQKQSTSSYLKEQFLSFFQPSDNKLALKLFGSKNAVIQEKKRQQKEAKWIIHPCSSFRFYWDLFMLVMLIANLIILPVIVSFFTDSMRIQWVIFNCFSDTVFLADIAVNFRTGILLTDKSDEIILNPKIIARNYLRSWFFLDLISSIPLDYIFLAVNRGENYHHFVYAGKTLRILRLAKLLSMLRLLRLSRLVRCVSQWEEFLNIASKFIGICKLVLLMLLLGHWNACIQFLIPVLMEFPTESWVVKCKLQHSYWFEQYTWALFKAMSHMLSIGYGRFPPTSISEAWITIISMMTGATCYASFVGHAAALIQSFDTSKRLYREKFKQVEEYMTYCKLPRALRQRIANYYEHRYQGKMFNEDQILTELNECLREQVINYNCRALVAAVPFFTYADQSFVSEVVSKLMYEVFQPGDLIIKEGTIGTKMYFIQEGIVDIITKDGEVVTSLSDGSYFGEICLLTNAKRCATVRAEVYCSLYSLDSEQFKAVLENYPLMRRTMESVAAERLSKIGCNPDIITNREDFKDDLDMVKEIVSSVSPMVSDDENDNAEDNGNDKSFNGSLKKPKESRRKSVVKLGLHKLGLIKSKSNNSLVEKKDNPNSNVITPKKEKHLDIEKEKAKSLSKESLNLLVRSPDGLKNTHFKISFDMA</sequence>
<evidence type="ECO:0000256" key="17">
    <source>
        <dbReference type="ARBA" id="ARBA00036239"/>
    </source>
</evidence>
<dbReference type="Gene3D" id="1.10.287.70">
    <property type="match status" value="1"/>
</dbReference>
<keyword evidence="12 19" id="KW-0472">Membrane</keyword>
<dbReference type="PROSITE" id="PS50042">
    <property type="entry name" value="CNMP_BINDING_3"/>
    <property type="match status" value="1"/>
</dbReference>
<dbReference type="Pfam" id="PF08412">
    <property type="entry name" value="Ion_trans_N"/>
    <property type="match status" value="1"/>
</dbReference>
<dbReference type="SMART" id="SM00100">
    <property type="entry name" value="cNMP"/>
    <property type="match status" value="1"/>
</dbReference>
<dbReference type="InterPro" id="IPR018488">
    <property type="entry name" value="cNMP-bd_CS"/>
</dbReference>
<feature type="transmembrane region" description="Helical" evidence="19">
    <location>
        <begin position="132"/>
        <end position="156"/>
    </location>
</feature>
<dbReference type="PANTHER" id="PTHR45689:SF5">
    <property type="entry name" value="I[[H]] CHANNEL, ISOFORM E"/>
    <property type="match status" value="1"/>
</dbReference>
<evidence type="ECO:0000256" key="2">
    <source>
        <dbReference type="ARBA" id="ARBA00006305"/>
    </source>
</evidence>
<evidence type="ECO:0000256" key="3">
    <source>
        <dbReference type="ARBA" id="ARBA00022448"/>
    </source>
</evidence>
<feature type="region of interest" description="Disordered" evidence="18">
    <location>
        <begin position="610"/>
        <end position="642"/>
    </location>
</feature>
<evidence type="ECO:0000256" key="1">
    <source>
        <dbReference type="ARBA" id="ARBA00004651"/>
    </source>
</evidence>
<dbReference type="EMBL" id="KY024327">
    <property type="protein sequence ID" value="ARX11402.1"/>
    <property type="molecule type" value="mRNA"/>
</dbReference>
<dbReference type="InterPro" id="IPR005821">
    <property type="entry name" value="Ion_trans_dom"/>
</dbReference>
<dbReference type="InterPro" id="IPR003938">
    <property type="entry name" value="K_chnl_volt-dep_EAG/ELK/ERG"/>
</dbReference>
<dbReference type="Gene3D" id="1.10.287.630">
    <property type="entry name" value="Helix hairpin bin"/>
    <property type="match status" value="1"/>
</dbReference>
<feature type="compositionally biased region" description="Acidic residues" evidence="18">
    <location>
        <begin position="614"/>
        <end position="624"/>
    </location>
</feature>
<evidence type="ECO:0000256" key="7">
    <source>
        <dbReference type="ARBA" id="ARBA00022692"/>
    </source>
</evidence>
<organism evidence="21">
    <name type="scientific">Schmidtea mediterranea</name>
    <name type="common">Freshwater planarian flatworm</name>
    <dbReference type="NCBI Taxonomy" id="79327"/>
    <lineage>
        <taxon>Eukaryota</taxon>
        <taxon>Metazoa</taxon>
        <taxon>Spiralia</taxon>
        <taxon>Lophotrochozoa</taxon>
        <taxon>Platyhelminthes</taxon>
        <taxon>Rhabditophora</taxon>
        <taxon>Seriata</taxon>
        <taxon>Tricladida</taxon>
        <taxon>Continenticola</taxon>
        <taxon>Geoplanoidea</taxon>
        <taxon>Dugesiidae</taxon>
        <taxon>Schmidtea</taxon>
    </lineage>
</organism>
<dbReference type="PANTHER" id="PTHR45689">
    <property type="entry name" value="I[[H]] CHANNEL, ISOFORM E"/>
    <property type="match status" value="1"/>
</dbReference>
<dbReference type="SUPFAM" id="SSF81324">
    <property type="entry name" value="Voltage-gated potassium channels"/>
    <property type="match status" value="1"/>
</dbReference>
<keyword evidence="11" id="KW-0406">Ion transport</keyword>
<dbReference type="GO" id="GO:0005249">
    <property type="term" value="F:voltage-gated potassium channel activity"/>
    <property type="evidence" value="ECO:0007669"/>
    <property type="project" value="InterPro"/>
</dbReference>
<comment type="catalytic activity">
    <reaction evidence="17">
        <text>Na(+)(in) = Na(+)(out)</text>
        <dbReference type="Rhea" id="RHEA:34963"/>
        <dbReference type="ChEBI" id="CHEBI:29101"/>
    </reaction>
</comment>
<dbReference type="Gene3D" id="2.60.120.10">
    <property type="entry name" value="Jelly Rolls"/>
    <property type="match status" value="1"/>
</dbReference>
<keyword evidence="15" id="KW-1071">Ligand-gated ion channel</keyword>
<dbReference type="GO" id="GO:0098855">
    <property type="term" value="C:HCN channel complex"/>
    <property type="evidence" value="ECO:0007669"/>
    <property type="project" value="TreeGrafter"/>
</dbReference>
<dbReference type="GO" id="GO:0030552">
    <property type="term" value="F:cAMP binding"/>
    <property type="evidence" value="ECO:0007669"/>
    <property type="project" value="UniProtKB-KW"/>
</dbReference>
<evidence type="ECO:0000256" key="4">
    <source>
        <dbReference type="ARBA" id="ARBA00022461"/>
    </source>
</evidence>
<comment type="similarity">
    <text evidence="2">Belongs to the potassium channel HCN family.</text>
</comment>
<evidence type="ECO:0000256" key="13">
    <source>
        <dbReference type="ARBA" id="ARBA00023149"/>
    </source>
</evidence>
<feature type="domain" description="Cyclic nucleotide-binding" evidence="20">
    <location>
        <begin position="462"/>
        <end position="578"/>
    </location>
</feature>
<keyword evidence="7 19" id="KW-0812">Transmembrane</keyword>
<dbReference type="AlphaFoldDB" id="A0A1Z1R0Y6"/>
<reference evidence="21" key="1">
    <citation type="journal article" date="2016" name="Elife">
        <title>A functional genomics screen in planarians reveals regulators of whole-brain regeneration.</title>
        <authorList>
            <person name="Roberts-Galbraith RH"/>
            <person name="Brubacher JL Newmark.PA."/>
        </authorList>
    </citation>
    <scope>NUCLEOTIDE SEQUENCE</scope>
    <source>
        <strain evidence="21">CIW4</strain>
    </source>
</reference>
<dbReference type="InterPro" id="IPR014710">
    <property type="entry name" value="RmlC-like_jellyroll"/>
</dbReference>
<keyword evidence="14" id="KW-0739">Sodium transport</keyword>
<dbReference type="Pfam" id="PF00027">
    <property type="entry name" value="cNMP_binding"/>
    <property type="match status" value="1"/>
</dbReference>
<name>A0A1Z1R0Y6_SCHMD</name>
<dbReference type="InterPro" id="IPR051413">
    <property type="entry name" value="K/Na_HCN_channel"/>
</dbReference>
<evidence type="ECO:0000256" key="14">
    <source>
        <dbReference type="ARBA" id="ARBA00023201"/>
    </source>
</evidence>
<keyword evidence="13" id="KW-0114">cAMP</keyword>
<evidence type="ECO:0000256" key="6">
    <source>
        <dbReference type="ARBA" id="ARBA00022566"/>
    </source>
</evidence>
<dbReference type="GO" id="GO:0003254">
    <property type="term" value="P:regulation of membrane depolarization"/>
    <property type="evidence" value="ECO:0007669"/>
    <property type="project" value="TreeGrafter"/>
</dbReference>
<evidence type="ECO:0000256" key="18">
    <source>
        <dbReference type="SAM" id="MobiDB-lite"/>
    </source>
</evidence>
<evidence type="ECO:0000256" key="8">
    <source>
        <dbReference type="ARBA" id="ARBA00022741"/>
    </source>
</evidence>
<reference evidence="21" key="2">
    <citation type="submission" date="2016-10" db="EMBL/GenBank/DDBJ databases">
        <authorList>
            <person name="Varghese N."/>
        </authorList>
    </citation>
    <scope>NUCLEOTIDE SEQUENCE</scope>
    <source>
        <strain evidence="21">CIW4</strain>
    </source>
</reference>
<dbReference type="InterPro" id="IPR013621">
    <property type="entry name" value="Ion_trans_N"/>
</dbReference>
<keyword evidence="3" id="KW-0813">Transport</keyword>
<evidence type="ECO:0000256" key="19">
    <source>
        <dbReference type="SAM" id="Phobius"/>
    </source>
</evidence>
<keyword evidence="6" id="KW-0116">cAMP-binding</keyword>
<proteinExistence type="evidence at transcript level"/>
<dbReference type="OrthoDB" id="421226at2759"/>
<keyword evidence="9 19" id="KW-1133">Transmembrane helix</keyword>
<feature type="transmembrane region" description="Helical" evidence="19">
    <location>
        <begin position="288"/>
        <end position="310"/>
    </location>
</feature>
<keyword evidence="16" id="KW-0407">Ion channel</keyword>
<keyword evidence="8" id="KW-0547">Nucleotide-binding</keyword>
<evidence type="ECO:0000256" key="9">
    <source>
        <dbReference type="ARBA" id="ARBA00022989"/>
    </source>
</evidence>
<keyword evidence="5" id="KW-1003">Cell membrane</keyword>
<evidence type="ECO:0000313" key="21">
    <source>
        <dbReference type="EMBL" id="ARX11402.1"/>
    </source>
</evidence>
<evidence type="ECO:0000256" key="5">
    <source>
        <dbReference type="ARBA" id="ARBA00022475"/>
    </source>
</evidence>
<dbReference type="InterPro" id="IPR018490">
    <property type="entry name" value="cNMP-bd_dom_sf"/>
</dbReference>
<evidence type="ECO:0000256" key="15">
    <source>
        <dbReference type="ARBA" id="ARBA00023286"/>
    </source>
</evidence>
<dbReference type="PROSITE" id="PS00888">
    <property type="entry name" value="CNMP_BINDING_1"/>
    <property type="match status" value="1"/>
</dbReference>
<evidence type="ECO:0000256" key="12">
    <source>
        <dbReference type="ARBA" id="ARBA00023136"/>
    </source>
</evidence>
<evidence type="ECO:0000259" key="20">
    <source>
        <dbReference type="PROSITE" id="PS50042"/>
    </source>
</evidence>
<dbReference type="CDD" id="cd00038">
    <property type="entry name" value="CAP_ED"/>
    <property type="match status" value="1"/>
</dbReference>
<keyword evidence="4" id="KW-0894">Sodium channel</keyword>
<evidence type="ECO:0000256" key="11">
    <source>
        <dbReference type="ARBA" id="ARBA00023065"/>
    </source>
</evidence>
<keyword evidence="10" id="KW-0915">Sodium</keyword>
<accession>A0A1Z1R0Y6</accession>